<sequence>MWCNSVILVCSILHYCVASLGCSPGEGLGHYLWAMAWYQFWKLRFWKSVDHVSQVVVYGAKLCGATYGVRIKSWSEACYAVGLGVKLVMCANQGPWPD</sequence>
<evidence type="ECO:0000313" key="2">
    <source>
        <dbReference type="Proteomes" id="UP001060215"/>
    </source>
</evidence>
<proteinExistence type="predicted"/>
<comment type="caution">
    <text evidence="1">The sequence shown here is derived from an EMBL/GenBank/DDBJ whole genome shotgun (WGS) entry which is preliminary data.</text>
</comment>
<name>A0ACC0HCP2_9ERIC</name>
<keyword evidence="2" id="KW-1185">Reference proteome</keyword>
<dbReference type="Proteomes" id="UP001060215">
    <property type="component" value="Chromosome 5"/>
</dbReference>
<organism evidence="1 2">
    <name type="scientific">Camellia lanceoleosa</name>
    <dbReference type="NCBI Taxonomy" id="1840588"/>
    <lineage>
        <taxon>Eukaryota</taxon>
        <taxon>Viridiplantae</taxon>
        <taxon>Streptophyta</taxon>
        <taxon>Embryophyta</taxon>
        <taxon>Tracheophyta</taxon>
        <taxon>Spermatophyta</taxon>
        <taxon>Magnoliopsida</taxon>
        <taxon>eudicotyledons</taxon>
        <taxon>Gunneridae</taxon>
        <taxon>Pentapetalae</taxon>
        <taxon>asterids</taxon>
        <taxon>Ericales</taxon>
        <taxon>Theaceae</taxon>
        <taxon>Camellia</taxon>
    </lineage>
</organism>
<gene>
    <name evidence="1" type="ORF">LOK49_LG06G01750</name>
</gene>
<evidence type="ECO:0000313" key="1">
    <source>
        <dbReference type="EMBL" id="KAI8011114.1"/>
    </source>
</evidence>
<protein>
    <submittedName>
        <fullName evidence="1">Uncharacterized protein</fullName>
    </submittedName>
</protein>
<accession>A0ACC0HCP2</accession>
<reference evidence="1 2" key="1">
    <citation type="journal article" date="2022" name="Plant J.">
        <title>Chromosome-level genome of Camellia lanceoleosa provides a valuable resource for understanding genome evolution and self-incompatibility.</title>
        <authorList>
            <person name="Gong W."/>
            <person name="Xiao S."/>
            <person name="Wang L."/>
            <person name="Liao Z."/>
            <person name="Chang Y."/>
            <person name="Mo W."/>
            <person name="Hu G."/>
            <person name="Li W."/>
            <person name="Zhao G."/>
            <person name="Zhu H."/>
            <person name="Hu X."/>
            <person name="Ji K."/>
            <person name="Xiang X."/>
            <person name="Song Q."/>
            <person name="Yuan D."/>
            <person name="Jin S."/>
            <person name="Zhang L."/>
        </authorList>
    </citation>
    <scope>NUCLEOTIDE SEQUENCE [LARGE SCALE GENOMIC DNA]</scope>
    <source>
        <strain evidence="1">SQ_2022a</strain>
    </source>
</reference>
<dbReference type="EMBL" id="CM045762">
    <property type="protein sequence ID" value="KAI8011114.1"/>
    <property type="molecule type" value="Genomic_DNA"/>
</dbReference>